<dbReference type="InterPro" id="IPR027417">
    <property type="entry name" value="P-loop_NTPase"/>
</dbReference>
<name>A0AAV7GUM2_DENCH</name>
<evidence type="ECO:0000256" key="3">
    <source>
        <dbReference type="ARBA" id="ARBA00022741"/>
    </source>
</evidence>
<evidence type="ECO:0000256" key="2">
    <source>
        <dbReference type="ARBA" id="ARBA00022723"/>
    </source>
</evidence>
<dbReference type="EMBL" id="JAGFBR010000010">
    <property type="protein sequence ID" value="KAH0460152.1"/>
    <property type="molecule type" value="Genomic_DNA"/>
</dbReference>
<evidence type="ECO:0000259" key="10">
    <source>
        <dbReference type="Pfam" id="PF23007"/>
    </source>
</evidence>
<accession>A0AAV7GUM2</accession>
<feature type="compositionally biased region" description="Basic and acidic residues" evidence="8">
    <location>
        <begin position="817"/>
        <end position="831"/>
    </location>
</feature>
<feature type="domain" description="DNA polymerase III gamma subunit" evidence="9">
    <location>
        <begin position="647"/>
        <end position="769"/>
    </location>
</feature>
<dbReference type="Gene3D" id="1.10.8.60">
    <property type="match status" value="1"/>
</dbReference>
<evidence type="ECO:0000259" key="9">
    <source>
        <dbReference type="Pfam" id="PF12169"/>
    </source>
</evidence>
<keyword evidence="3" id="KW-0547">Nucleotide-binding</keyword>
<dbReference type="InterPro" id="IPR050238">
    <property type="entry name" value="DNA_Rep/Repair_Clamp_Loader"/>
</dbReference>
<keyword evidence="4" id="KW-0862">Zinc</keyword>
<feature type="coiled-coil region" evidence="7">
    <location>
        <begin position="726"/>
        <end position="756"/>
    </location>
</feature>
<comment type="caution">
    <text evidence="11">The sequence shown here is derived from an EMBL/GenBank/DDBJ whole genome shotgun (WGS) entry which is preliminary data.</text>
</comment>
<dbReference type="PANTHER" id="PTHR11669:SF63">
    <property type="entry name" value="PROTEIN STICHEL"/>
    <property type="match status" value="1"/>
</dbReference>
<feature type="region of interest" description="Disordered" evidence="8">
    <location>
        <begin position="807"/>
        <end position="862"/>
    </location>
</feature>
<dbReference type="AlphaFoldDB" id="A0AAV7GUM2"/>
<dbReference type="GO" id="GO:0005524">
    <property type="term" value="F:ATP binding"/>
    <property type="evidence" value="ECO:0007669"/>
    <property type="project" value="UniProtKB-KW"/>
</dbReference>
<dbReference type="GO" id="GO:0006281">
    <property type="term" value="P:DNA repair"/>
    <property type="evidence" value="ECO:0007669"/>
    <property type="project" value="TreeGrafter"/>
</dbReference>
<evidence type="ECO:0000256" key="6">
    <source>
        <dbReference type="ARBA" id="ARBA00023054"/>
    </source>
</evidence>
<dbReference type="SUPFAM" id="SSF52540">
    <property type="entry name" value="P-loop containing nucleoside triphosphate hydrolases"/>
    <property type="match status" value="1"/>
</dbReference>
<evidence type="ECO:0008006" key="13">
    <source>
        <dbReference type="Google" id="ProtNLM"/>
    </source>
</evidence>
<dbReference type="InterPro" id="IPR045085">
    <property type="entry name" value="HLD_clamp_pol_III_gamma_tau"/>
</dbReference>
<feature type="domain" description="STICHEL DnaA-N-like alpha-beta" evidence="10">
    <location>
        <begin position="935"/>
        <end position="978"/>
    </location>
</feature>
<dbReference type="SUPFAM" id="SSF48019">
    <property type="entry name" value="post-AAA+ oligomerization domain-like"/>
    <property type="match status" value="1"/>
</dbReference>
<dbReference type="GO" id="GO:0046872">
    <property type="term" value="F:metal ion binding"/>
    <property type="evidence" value="ECO:0007669"/>
    <property type="project" value="UniProtKB-KW"/>
</dbReference>
<dbReference type="NCBIfam" id="TIGR02397">
    <property type="entry name" value="dnaX_nterm"/>
    <property type="match status" value="1"/>
</dbReference>
<dbReference type="Pfam" id="PF12169">
    <property type="entry name" value="DNA_pol3_gamma3"/>
    <property type="match status" value="1"/>
</dbReference>
<keyword evidence="12" id="KW-1185">Reference proteome</keyword>
<feature type="compositionally biased region" description="Polar residues" evidence="8">
    <location>
        <begin position="354"/>
        <end position="363"/>
    </location>
</feature>
<dbReference type="GO" id="GO:0005663">
    <property type="term" value="C:DNA replication factor C complex"/>
    <property type="evidence" value="ECO:0007669"/>
    <property type="project" value="TreeGrafter"/>
</dbReference>
<comment type="similarity">
    <text evidence="1">Belongs to the DnaX/STICHEL family.</text>
</comment>
<dbReference type="Pfam" id="PF23007">
    <property type="entry name" value="DnaA_N-like_STI"/>
    <property type="match status" value="2"/>
</dbReference>
<evidence type="ECO:0000256" key="1">
    <source>
        <dbReference type="ARBA" id="ARBA00006360"/>
    </source>
</evidence>
<evidence type="ECO:0000256" key="7">
    <source>
        <dbReference type="SAM" id="Coils"/>
    </source>
</evidence>
<evidence type="ECO:0000313" key="12">
    <source>
        <dbReference type="Proteomes" id="UP000775213"/>
    </source>
</evidence>
<dbReference type="Gene3D" id="3.40.50.300">
    <property type="entry name" value="P-loop containing nucleotide triphosphate hydrolases"/>
    <property type="match status" value="1"/>
</dbReference>
<reference evidence="11 12" key="1">
    <citation type="journal article" date="2021" name="Hortic Res">
        <title>Chromosome-scale assembly of the Dendrobium chrysotoxum genome enhances the understanding of orchid evolution.</title>
        <authorList>
            <person name="Zhang Y."/>
            <person name="Zhang G.Q."/>
            <person name="Zhang D."/>
            <person name="Liu X.D."/>
            <person name="Xu X.Y."/>
            <person name="Sun W.H."/>
            <person name="Yu X."/>
            <person name="Zhu X."/>
            <person name="Wang Z.W."/>
            <person name="Zhao X."/>
            <person name="Zhong W.Y."/>
            <person name="Chen H."/>
            <person name="Yin W.L."/>
            <person name="Huang T."/>
            <person name="Niu S.C."/>
            <person name="Liu Z.J."/>
        </authorList>
    </citation>
    <scope>NUCLEOTIDE SEQUENCE [LARGE SCALE GENOMIC DNA]</scope>
    <source>
        <strain evidence="11">Lindl</strain>
    </source>
</reference>
<sequence>MVEKYVAPSKLHLKKELSVLQKARFLRDPETCSSWRSLSSKSFVAYNLRHQNDIRDVSATENISSGLLEIPPRSEKSRKKVYLYNWKNHSNKSSESAIKLNEDGNRLSVESSLEDCVNSSHKEEIVGDTYLLPVANISNVRDADLGTPRKSSTRLKKPAISNKRGIKHAAILKQTDLPSSPLGVLSSVEQSDDTGHFNNEDAQHVGLDLLCKSSHCSPSASSLFSGSGCANWPRPSKIFRSTRRDGSPHSCTPASTSSYYRHVNRKPSTTGSLGGTTASFEWDEFDQLDLPVRQGCGLPCYWSKRTKDRGCRGCYSPSLCDATRKMGGSICCRSQKMYNAKRSNGLDKPKHLPKSSQGLPLLNNNCDDTSSDELSTNLGERDLEALSRLDGRRWSNSKSQEAFEAAGPGSIALDIGDNKSLSVKYKPRTFDEIIGQNIVIQSLTNAVLKGKIAPAYLFQGPHGTGKTSVARIFSAALNCVATEGKKPCCLCKACTVSHGESGFFVREVSATNKMGIDKVRHLLKNMTMTSRLFQYRIFIIDECHLLTSKMWSSFLRFLEEPISHVVFIFVTIDHENLPRAVISHCQKYQFYKIKDADVIRRLRKLSAAENLEVEMDSLNLIALNSDGSLQDAETMLYQASLLGKRITTSLVSDLVGVVSDEKLLDLLELAMSSKAEETVKRSRELIDSGVDPIVLVSQLAGLMMDIIAGTYQLAHSQYENVVLGGRSLTKDELKRLQQSLKILSDAEKQLKQSSEQSSLLTTALLQLASGYNMESTQPNTIGMHANEKIKENMKICSSDCHRSHSLLATRESSSALDPRKMSEKSTSDDFQKSLTMPKGHDPISNDVPAKVQSTKRRSSDKAHLDCNANGSLCNLSEIWRSCIGKCYSKTLRQLLSSYGKLISITENEAHGIAAALGITVALNARDHVKGMRKMESALIAFIAFADNNIKLRAERYLSSITNSLELVLKQNVEVTMGLVPDNWKSLEPPLDSLTIQHKEKLGFLDDPRKIIPDGIKGLRDKYGRTLSFSRKSRDASVGSCHTKGEKYCSLLVQDDGLPLEKYSVSADGNSGSCTKEKGMEIAILKTHSQVCNEEGLEDAWLQAAEKVASGLPNLSKTKKNQAIPQNIGSSQLYCDPLIANDKPSGHWDDEPNHEIKAPETNDLLVLHKEENGDDKNRCAISPSMLHSNSFSTNFDKQNSEYESGPGCNGLFCWKSNRPHGRQVKQGTHLSSFKTHHMFGKRVKSKTGGNRSMT</sequence>
<dbReference type="PANTHER" id="PTHR11669">
    <property type="entry name" value="REPLICATION FACTOR C / DNA POLYMERASE III GAMMA-TAU SUBUNIT"/>
    <property type="match status" value="1"/>
</dbReference>
<proteinExistence type="inferred from homology"/>
<organism evidence="11 12">
    <name type="scientific">Dendrobium chrysotoxum</name>
    <name type="common">Orchid</name>
    <dbReference type="NCBI Taxonomy" id="161865"/>
    <lineage>
        <taxon>Eukaryota</taxon>
        <taxon>Viridiplantae</taxon>
        <taxon>Streptophyta</taxon>
        <taxon>Embryophyta</taxon>
        <taxon>Tracheophyta</taxon>
        <taxon>Spermatophyta</taxon>
        <taxon>Magnoliopsida</taxon>
        <taxon>Liliopsida</taxon>
        <taxon>Asparagales</taxon>
        <taxon>Orchidaceae</taxon>
        <taxon>Epidendroideae</taxon>
        <taxon>Malaxideae</taxon>
        <taxon>Dendrobiinae</taxon>
        <taxon>Dendrobium</taxon>
    </lineage>
</organism>
<dbReference type="InterPro" id="IPR012763">
    <property type="entry name" value="DNA_pol_III_sug/sutau_N"/>
</dbReference>
<dbReference type="GO" id="GO:0003677">
    <property type="term" value="F:DNA binding"/>
    <property type="evidence" value="ECO:0007669"/>
    <property type="project" value="InterPro"/>
</dbReference>
<dbReference type="GO" id="GO:0003689">
    <property type="term" value="F:DNA clamp loader activity"/>
    <property type="evidence" value="ECO:0007669"/>
    <property type="project" value="TreeGrafter"/>
</dbReference>
<keyword evidence="2" id="KW-0479">Metal-binding</keyword>
<protein>
    <recommendedName>
        <fullName evidence="13">AAA+ ATPase domain-containing protein</fullName>
    </recommendedName>
</protein>
<dbReference type="InterPro" id="IPR022754">
    <property type="entry name" value="DNA_pol_III_gamma-3"/>
</dbReference>
<dbReference type="CDD" id="cd00009">
    <property type="entry name" value="AAA"/>
    <property type="match status" value="1"/>
</dbReference>
<dbReference type="Pfam" id="PF13177">
    <property type="entry name" value="DNA_pol3_delta2"/>
    <property type="match status" value="1"/>
</dbReference>
<dbReference type="CDD" id="cd18137">
    <property type="entry name" value="HLD_clamp_pol_III_gamma_tau"/>
    <property type="match status" value="1"/>
</dbReference>
<gene>
    <name evidence="11" type="ORF">IEQ34_010815</name>
</gene>
<keyword evidence="6 7" id="KW-0175">Coiled coil</keyword>
<evidence type="ECO:0000256" key="4">
    <source>
        <dbReference type="ARBA" id="ARBA00022833"/>
    </source>
</evidence>
<keyword evidence="5" id="KW-0067">ATP-binding</keyword>
<evidence type="ECO:0000256" key="5">
    <source>
        <dbReference type="ARBA" id="ARBA00022840"/>
    </source>
</evidence>
<dbReference type="GO" id="GO:0006261">
    <property type="term" value="P:DNA-templated DNA replication"/>
    <property type="evidence" value="ECO:0007669"/>
    <property type="project" value="TreeGrafter"/>
</dbReference>
<evidence type="ECO:0000313" key="11">
    <source>
        <dbReference type="EMBL" id="KAH0460152.1"/>
    </source>
</evidence>
<feature type="domain" description="STICHEL DnaA-N-like alpha-beta" evidence="10">
    <location>
        <begin position="873"/>
        <end position="913"/>
    </location>
</feature>
<evidence type="ECO:0000256" key="8">
    <source>
        <dbReference type="SAM" id="MobiDB-lite"/>
    </source>
</evidence>
<dbReference type="GO" id="GO:0009360">
    <property type="term" value="C:DNA polymerase III complex"/>
    <property type="evidence" value="ECO:0007669"/>
    <property type="project" value="InterPro"/>
</dbReference>
<feature type="region of interest" description="Disordered" evidence="8">
    <location>
        <begin position="342"/>
        <end position="363"/>
    </location>
</feature>
<dbReference type="Proteomes" id="UP000775213">
    <property type="component" value="Unassembled WGS sequence"/>
</dbReference>
<dbReference type="InterPro" id="IPR008921">
    <property type="entry name" value="DNA_pol3_clamp-load_cplx_C"/>
</dbReference>
<dbReference type="InterPro" id="IPR054506">
    <property type="entry name" value="DnaA_N-like_STI"/>
</dbReference>
<dbReference type="GO" id="GO:0003887">
    <property type="term" value="F:DNA-directed DNA polymerase activity"/>
    <property type="evidence" value="ECO:0007669"/>
    <property type="project" value="InterPro"/>
</dbReference>